<dbReference type="Pfam" id="PF01363">
    <property type="entry name" value="FYVE"/>
    <property type="match status" value="1"/>
</dbReference>
<gene>
    <name evidence="7" type="ORF">RHGRI_013701</name>
</gene>
<dbReference type="Pfam" id="PF12796">
    <property type="entry name" value="Ank_2"/>
    <property type="match status" value="1"/>
</dbReference>
<feature type="repeat" description="ANK" evidence="4">
    <location>
        <begin position="228"/>
        <end position="260"/>
    </location>
</feature>
<dbReference type="EMBL" id="JACTNZ010000005">
    <property type="protein sequence ID" value="KAG5548092.1"/>
    <property type="molecule type" value="Genomic_DNA"/>
</dbReference>
<keyword evidence="2 5" id="KW-0863">Zinc-finger</keyword>
<dbReference type="PROSITE" id="PS50297">
    <property type="entry name" value="ANK_REP_REGION"/>
    <property type="match status" value="1"/>
</dbReference>
<dbReference type="GO" id="GO:0043328">
    <property type="term" value="P:protein transport to vacuole involved in ubiquitin-dependent protein catabolic process via the multivesicular body sorting pathway"/>
    <property type="evidence" value="ECO:0007669"/>
    <property type="project" value="TreeGrafter"/>
</dbReference>
<sequence>MDLPQFQESSECDVCKCSFNAFRRRHHCRCCGRTLCAEHSSNQMALPQFGIHSCVRVCSDCFSNDCRDGSSKNNTPASLDGVNLLTDGVSTLDMSTSADSNPKCTAEKNPGIGTVECKCGMPLCICEAPAPSTDQVFLLNKFTSTTTVQLNPKAKKTDTIPRNRRSTLNNQQFMISSHGQVSNSGSEKAHMDYEVNGEGLREAIKNGDTSAVKELLTKGVDASYCDKQGLSLLHLAALFNRTEIAFALMECGASLDHRNLQGETPLDCAPATLQYKMQKKMEEREQPGASHII</sequence>
<feature type="domain" description="FYVE-type" evidence="6">
    <location>
        <begin position="6"/>
        <end position="66"/>
    </location>
</feature>
<dbReference type="PROSITE" id="PS50088">
    <property type="entry name" value="ANK_REPEAT"/>
    <property type="match status" value="1"/>
</dbReference>
<dbReference type="GO" id="GO:0033565">
    <property type="term" value="C:ESCRT-0 complex"/>
    <property type="evidence" value="ECO:0007669"/>
    <property type="project" value="TreeGrafter"/>
</dbReference>
<evidence type="ECO:0000259" key="6">
    <source>
        <dbReference type="PROSITE" id="PS50178"/>
    </source>
</evidence>
<dbReference type="InterPro" id="IPR002110">
    <property type="entry name" value="Ankyrin_rpt"/>
</dbReference>
<name>A0AAV6K6I8_9ERIC</name>
<dbReference type="InterPro" id="IPR036770">
    <property type="entry name" value="Ankyrin_rpt-contain_sf"/>
</dbReference>
<dbReference type="Gene3D" id="3.30.40.10">
    <property type="entry name" value="Zinc/RING finger domain, C3HC4 (zinc finger)"/>
    <property type="match status" value="1"/>
</dbReference>
<dbReference type="PROSITE" id="PS50178">
    <property type="entry name" value="ZF_FYVE"/>
    <property type="match status" value="1"/>
</dbReference>
<organism evidence="7 8">
    <name type="scientific">Rhododendron griersonianum</name>
    <dbReference type="NCBI Taxonomy" id="479676"/>
    <lineage>
        <taxon>Eukaryota</taxon>
        <taxon>Viridiplantae</taxon>
        <taxon>Streptophyta</taxon>
        <taxon>Embryophyta</taxon>
        <taxon>Tracheophyta</taxon>
        <taxon>Spermatophyta</taxon>
        <taxon>Magnoliopsida</taxon>
        <taxon>eudicotyledons</taxon>
        <taxon>Gunneridae</taxon>
        <taxon>Pentapetalae</taxon>
        <taxon>asterids</taxon>
        <taxon>Ericales</taxon>
        <taxon>Ericaceae</taxon>
        <taxon>Ericoideae</taxon>
        <taxon>Rhodoreae</taxon>
        <taxon>Rhododendron</taxon>
    </lineage>
</organism>
<dbReference type="GO" id="GO:0006623">
    <property type="term" value="P:protein targeting to vacuole"/>
    <property type="evidence" value="ECO:0007669"/>
    <property type="project" value="TreeGrafter"/>
</dbReference>
<evidence type="ECO:0000256" key="1">
    <source>
        <dbReference type="ARBA" id="ARBA00022723"/>
    </source>
</evidence>
<accession>A0AAV6K6I8</accession>
<dbReference type="SUPFAM" id="SSF48403">
    <property type="entry name" value="Ankyrin repeat"/>
    <property type="match status" value="1"/>
</dbReference>
<dbReference type="SUPFAM" id="SSF57903">
    <property type="entry name" value="FYVE/PHD zinc finger"/>
    <property type="match status" value="1"/>
</dbReference>
<dbReference type="PANTHER" id="PTHR47794:SF1">
    <property type="entry name" value="VACUOLAR PROTEIN SORTING-ASSOCIATED PROTEIN 27"/>
    <property type="match status" value="1"/>
</dbReference>
<dbReference type="Proteomes" id="UP000823749">
    <property type="component" value="Chromosome 5"/>
</dbReference>
<dbReference type="AlphaFoldDB" id="A0AAV6K6I8"/>
<dbReference type="GO" id="GO:0008270">
    <property type="term" value="F:zinc ion binding"/>
    <property type="evidence" value="ECO:0007669"/>
    <property type="project" value="UniProtKB-KW"/>
</dbReference>
<evidence type="ECO:0000256" key="2">
    <source>
        <dbReference type="ARBA" id="ARBA00022771"/>
    </source>
</evidence>
<dbReference type="GO" id="GO:0043130">
    <property type="term" value="F:ubiquitin binding"/>
    <property type="evidence" value="ECO:0007669"/>
    <property type="project" value="TreeGrafter"/>
</dbReference>
<dbReference type="InterPro" id="IPR011011">
    <property type="entry name" value="Znf_FYVE_PHD"/>
</dbReference>
<dbReference type="GO" id="GO:0032266">
    <property type="term" value="F:phosphatidylinositol-3-phosphate binding"/>
    <property type="evidence" value="ECO:0007669"/>
    <property type="project" value="TreeGrafter"/>
</dbReference>
<dbReference type="SMART" id="SM00064">
    <property type="entry name" value="FYVE"/>
    <property type="match status" value="1"/>
</dbReference>
<dbReference type="InterPro" id="IPR017455">
    <property type="entry name" value="Znf_FYVE-rel"/>
</dbReference>
<keyword evidence="1" id="KW-0479">Metal-binding</keyword>
<dbReference type="PANTHER" id="PTHR47794">
    <property type="entry name" value="VACUOLAR PROTEIN SORTING-ASSOCIATED PROTEIN 27"/>
    <property type="match status" value="1"/>
</dbReference>
<evidence type="ECO:0000256" key="3">
    <source>
        <dbReference type="ARBA" id="ARBA00022833"/>
    </source>
</evidence>
<evidence type="ECO:0000313" key="8">
    <source>
        <dbReference type="Proteomes" id="UP000823749"/>
    </source>
</evidence>
<dbReference type="CDD" id="cd15760">
    <property type="entry name" value="FYVE_scVPS27p_like"/>
    <property type="match status" value="1"/>
</dbReference>
<dbReference type="InterPro" id="IPR013083">
    <property type="entry name" value="Znf_RING/FYVE/PHD"/>
</dbReference>
<keyword evidence="8" id="KW-1185">Reference proteome</keyword>
<keyword evidence="4" id="KW-0040">ANK repeat</keyword>
<evidence type="ECO:0000256" key="5">
    <source>
        <dbReference type="PROSITE-ProRule" id="PRU00091"/>
    </source>
</evidence>
<evidence type="ECO:0000313" key="7">
    <source>
        <dbReference type="EMBL" id="KAG5548092.1"/>
    </source>
</evidence>
<evidence type="ECO:0000256" key="4">
    <source>
        <dbReference type="PROSITE-ProRule" id="PRU00023"/>
    </source>
</evidence>
<comment type="caution">
    <text evidence="7">The sequence shown here is derived from an EMBL/GenBank/DDBJ whole genome shotgun (WGS) entry which is preliminary data.</text>
</comment>
<keyword evidence="3" id="KW-0862">Zinc</keyword>
<dbReference type="InterPro" id="IPR000306">
    <property type="entry name" value="Znf_FYVE"/>
</dbReference>
<reference evidence="7" key="1">
    <citation type="submission" date="2020-08" db="EMBL/GenBank/DDBJ databases">
        <title>Plant Genome Project.</title>
        <authorList>
            <person name="Zhang R.-G."/>
        </authorList>
    </citation>
    <scope>NUCLEOTIDE SEQUENCE</scope>
    <source>
        <strain evidence="7">WSP0</strain>
        <tissue evidence="7">Leaf</tissue>
    </source>
</reference>
<dbReference type="Gene3D" id="1.25.40.20">
    <property type="entry name" value="Ankyrin repeat-containing domain"/>
    <property type="match status" value="1"/>
</dbReference>
<proteinExistence type="predicted"/>
<protein>
    <recommendedName>
        <fullName evidence="6">FYVE-type domain-containing protein</fullName>
    </recommendedName>
</protein>